<keyword evidence="2" id="KW-1185">Reference proteome</keyword>
<evidence type="ECO:0000313" key="1">
    <source>
        <dbReference type="EMBL" id="MFH7519311.1"/>
    </source>
</evidence>
<name>A0ABW7NWS5_9PSED</name>
<reference evidence="1 2" key="1">
    <citation type="submission" date="2023-08" db="EMBL/GenBank/DDBJ databases">
        <title>Genomic and mutational analysis of Pseudomonas syringae pv. tagetis EB037 pathogenicity on sunflower.</title>
        <authorList>
            <person name="Maul J.E."/>
        </authorList>
    </citation>
    <scope>NUCLEOTIDE SEQUENCE [LARGE SCALE GENOMIC DNA]</scope>
    <source>
        <strain evidence="1 2">EB037_T1</strain>
    </source>
</reference>
<organism evidence="1 2">
    <name type="scientific">Pseudomonas syringae pv. tagetis</name>
    <dbReference type="NCBI Taxonomy" id="129140"/>
    <lineage>
        <taxon>Bacteria</taxon>
        <taxon>Pseudomonadati</taxon>
        <taxon>Pseudomonadota</taxon>
        <taxon>Gammaproteobacteria</taxon>
        <taxon>Pseudomonadales</taxon>
        <taxon>Pseudomonadaceae</taxon>
        <taxon>Pseudomonas</taxon>
    </lineage>
</organism>
<accession>A0ABW7NWS5</accession>
<feature type="non-terminal residue" evidence="1">
    <location>
        <position position="1"/>
    </location>
</feature>
<feature type="non-terminal residue" evidence="1">
    <location>
        <position position="79"/>
    </location>
</feature>
<gene>
    <name evidence="1" type="ORF">RA271_29905</name>
</gene>
<comment type="caution">
    <text evidence="1">The sequence shown here is derived from an EMBL/GenBank/DDBJ whole genome shotgun (WGS) entry which is preliminary data.</text>
</comment>
<dbReference type="Proteomes" id="UP001610657">
    <property type="component" value="Unassembled WGS sequence"/>
</dbReference>
<dbReference type="EMBL" id="JAVCQK010000686">
    <property type="protein sequence ID" value="MFH7519311.1"/>
    <property type="molecule type" value="Genomic_DNA"/>
</dbReference>
<evidence type="ECO:0000313" key="2">
    <source>
        <dbReference type="Proteomes" id="UP001610657"/>
    </source>
</evidence>
<proteinExistence type="predicted"/>
<sequence>MEQSGWLVLVNAGIGGRRSGFGEGGRTRQYRINPEWMKGAEIAPSVKGAKQAPEGCKNAQEREQNGVEKVATAIAPEPT</sequence>
<protein>
    <submittedName>
        <fullName evidence="1">Uncharacterized protein</fullName>
    </submittedName>
</protein>
<dbReference type="RefSeq" id="WP_395577995.1">
    <property type="nucleotide sequence ID" value="NZ_JAVCQK010000686.1"/>
</dbReference>